<evidence type="ECO:0000256" key="3">
    <source>
        <dbReference type="ARBA" id="ARBA00022692"/>
    </source>
</evidence>
<evidence type="ECO:0000256" key="5">
    <source>
        <dbReference type="ARBA" id="ARBA00023136"/>
    </source>
</evidence>
<dbReference type="SUPFAM" id="SSF140478">
    <property type="entry name" value="LemA-like"/>
    <property type="match status" value="1"/>
</dbReference>
<accession>A0A5J6PTH0</accession>
<name>A0A5J6PTH0_9NEIS</name>
<evidence type="ECO:0000256" key="2">
    <source>
        <dbReference type="ARBA" id="ARBA00008854"/>
    </source>
</evidence>
<keyword evidence="3 6" id="KW-0812">Transmembrane</keyword>
<evidence type="ECO:0000256" key="4">
    <source>
        <dbReference type="ARBA" id="ARBA00022989"/>
    </source>
</evidence>
<dbReference type="Proteomes" id="UP000325713">
    <property type="component" value="Chromosome"/>
</dbReference>
<evidence type="ECO:0000313" key="8">
    <source>
        <dbReference type="Proteomes" id="UP000325713"/>
    </source>
</evidence>
<dbReference type="Gene3D" id="1.20.1440.20">
    <property type="entry name" value="LemA-like domain"/>
    <property type="match status" value="1"/>
</dbReference>
<reference evidence="7 8" key="1">
    <citation type="submission" date="2018-08" db="EMBL/GenBank/DDBJ databases">
        <title>Neisseria zalophi ATCC BAA-2455 complete genome.</title>
        <authorList>
            <person name="Veseli I.A."/>
            <person name="Buttler R."/>
            <person name="Mascarenhas dos Santos A.C."/>
            <person name="Pombert J.-F."/>
        </authorList>
    </citation>
    <scope>NUCLEOTIDE SEQUENCE [LARGE SCALE GENOMIC DNA]</scope>
    <source>
        <strain evidence="7 8">ATCC BAA-2455</strain>
    </source>
</reference>
<dbReference type="PANTHER" id="PTHR34478:SF1">
    <property type="entry name" value="PROTEIN LEMA"/>
    <property type="match status" value="1"/>
</dbReference>
<dbReference type="PANTHER" id="PTHR34478">
    <property type="entry name" value="PROTEIN LEMA"/>
    <property type="match status" value="1"/>
</dbReference>
<evidence type="ECO:0000256" key="1">
    <source>
        <dbReference type="ARBA" id="ARBA00004167"/>
    </source>
</evidence>
<comment type="subcellular location">
    <subcellularLocation>
        <location evidence="1">Membrane</location>
        <topology evidence="1">Single-pass membrane protein</topology>
    </subcellularLocation>
</comment>
<evidence type="ECO:0000313" key="7">
    <source>
        <dbReference type="EMBL" id="QEY25825.1"/>
    </source>
</evidence>
<protein>
    <submittedName>
        <fullName evidence="7">LemA family protein</fullName>
    </submittedName>
</protein>
<dbReference type="OrthoDB" id="9804152at2"/>
<gene>
    <name evidence="7" type="ORF">D0T92_04255</name>
</gene>
<comment type="similarity">
    <text evidence="2">Belongs to the LemA family.</text>
</comment>
<proteinExistence type="inferred from homology"/>
<dbReference type="KEGG" id="nzl:D0T92_04255"/>
<keyword evidence="4 6" id="KW-1133">Transmembrane helix</keyword>
<dbReference type="InterPro" id="IPR007156">
    <property type="entry name" value="MamQ_LemA"/>
</dbReference>
<dbReference type="RefSeq" id="WP_151050520.1">
    <property type="nucleotide sequence ID" value="NZ_CP031700.1"/>
</dbReference>
<keyword evidence="5 6" id="KW-0472">Membrane</keyword>
<dbReference type="AlphaFoldDB" id="A0A5J6PTH0"/>
<organism evidence="7 8">
    <name type="scientific">Neisseria zalophi</name>
    <dbReference type="NCBI Taxonomy" id="640030"/>
    <lineage>
        <taxon>Bacteria</taxon>
        <taxon>Pseudomonadati</taxon>
        <taxon>Pseudomonadota</taxon>
        <taxon>Betaproteobacteria</taxon>
        <taxon>Neisseriales</taxon>
        <taxon>Neisseriaceae</taxon>
        <taxon>Neisseria</taxon>
    </lineage>
</organism>
<evidence type="ECO:0000256" key="6">
    <source>
        <dbReference type="SAM" id="Phobius"/>
    </source>
</evidence>
<keyword evidence="8" id="KW-1185">Reference proteome</keyword>
<dbReference type="InterPro" id="IPR023353">
    <property type="entry name" value="LemA-like_dom_sf"/>
</dbReference>
<dbReference type="GO" id="GO:0016020">
    <property type="term" value="C:membrane"/>
    <property type="evidence" value="ECO:0007669"/>
    <property type="project" value="UniProtKB-SubCell"/>
</dbReference>
<feature type="transmembrane region" description="Helical" evidence="6">
    <location>
        <begin position="6"/>
        <end position="25"/>
    </location>
</feature>
<dbReference type="EMBL" id="CP031700">
    <property type="protein sequence ID" value="QEY25825.1"/>
    <property type="molecule type" value="Genomic_DNA"/>
</dbReference>
<sequence>MGSLLILVVIVICVAVPIVIYNRLVRARNEYRNAFAQIQVQLKRRHDLIPNLVETVKAYLTHEQHTLENVIQARNHAANTLAAAVARPDVNTEIAQLAEGEHQLSSALRHLSVVVEAYPELQADRAVQSLSEELAGAESRVAFARQAYNDAVLAYNNARETFPASLLADFFGHKSNAAMLQFDDHAIIRHAPKIDLNR</sequence>
<dbReference type="Pfam" id="PF04011">
    <property type="entry name" value="LemA"/>
    <property type="match status" value="1"/>
</dbReference>